<keyword evidence="3" id="KW-1185">Reference proteome</keyword>
<protein>
    <submittedName>
        <fullName evidence="2">Uncharacterized protein</fullName>
    </submittedName>
</protein>
<evidence type="ECO:0000313" key="3">
    <source>
        <dbReference type="Proteomes" id="UP000015241"/>
    </source>
</evidence>
<sequence>MDLTNQNVVLTCAVLDVTDHVPHDGMHLEVLSRVRRIVGDGVVTLLVAPSETTDVFEVLPYDDPTGVGDHGIDLGTDVVAFQVSMSDLDDQVSQQQNVDVWADLAHLTARSDVATVDPHNTSDDIYGSDSTSTPHDINGSDSTSTSDDIDGSDSDSIATVLSYEVDVLGEHRVIIMYPCNFEKEMEKLAPAVVRYITSYPSEMEGATEVYVVRVPLIIGGYWSIRLFVRTQVAGVTQSFTTSPPLAVFRFRAPLDETTLRGKTEDTPLKLNNLAEFNATLGSVAGLALARTDAEGHQQTQDRQGEDVLQGISIRPTDGKQKHSQDFSIEQAERNKCLTPVLRTLFNEAIITMKFG</sequence>
<evidence type="ECO:0000256" key="1">
    <source>
        <dbReference type="SAM" id="MobiDB-lite"/>
    </source>
</evidence>
<dbReference type="InParanoid" id="S8DHE4"/>
<reference evidence="2 3" key="1">
    <citation type="journal article" date="2012" name="Science">
        <title>The Paleozoic origin of enzymatic lignin decomposition reconstructed from 31 fungal genomes.</title>
        <authorList>
            <person name="Floudas D."/>
            <person name="Binder M."/>
            <person name="Riley R."/>
            <person name="Barry K."/>
            <person name="Blanchette R.A."/>
            <person name="Henrissat B."/>
            <person name="Martinez A.T."/>
            <person name="Otillar R."/>
            <person name="Spatafora J.W."/>
            <person name="Yadav J.S."/>
            <person name="Aerts A."/>
            <person name="Benoit I."/>
            <person name="Boyd A."/>
            <person name="Carlson A."/>
            <person name="Copeland A."/>
            <person name="Coutinho P.M."/>
            <person name="de Vries R.P."/>
            <person name="Ferreira P."/>
            <person name="Findley K."/>
            <person name="Foster B."/>
            <person name="Gaskell J."/>
            <person name="Glotzer D."/>
            <person name="Gorecki P."/>
            <person name="Heitman J."/>
            <person name="Hesse C."/>
            <person name="Hori C."/>
            <person name="Igarashi K."/>
            <person name="Jurgens J.A."/>
            <person name="Kallen N."/>
            <person name="Kersten P."/>
            <person name="Kohler A."/>
            <person name="Kuees U."/>
            <person name="Kumar T.K.A."/>
            <person name="Kuo A."/>
            <person name="LaButti K."/>
            <person name="Larrondo L.F."/>
            <person name="Lindquist E."/>
            <person name="Ling A."/>
            <person name="Lombard V."/>
            <person name="Lucas S."/>
            <person name="Lundell T."/>
            <person name="Martin R."/>
            <person name="McLaughlin D.J."/>
            <person name="Morgenstern I."/>
            <person name="Morin E."/>
            <person name="Murat C."/>
            <person name="Nagy L.G."/>
            <person name="Nolan M."/>
            <person name="Ohm R.A."/>
            <person name="Patyshakuliyeva A."/>
            <person name="Rokas A."/>
            <person name="Ruiz-Duenas F.J."/>
            <person name="Sabat G."/>
            <person name="Salamov A."/>
            <person name="Samejima M."/>
            <person name="Schmutz J."/>
            <person name="Slot J.C."/>
            <person name="St John F."/>
            <person name="Stenlid J."/>
            <person name="Sun H."/>
            <person name="Sun S."/>
            <person name="Syed K."/>
            <person name="Tsang A."/>
            <person name="Wiebenga A."/>
            <person name="Young D."/>
            <person name="Pisabarro A."/>
            <person name="Eastwood D.C."/>
            <person name="Martin F."/>
            <person name="Cullen D."/>
            <person name="Grigoriev I.V."/>
            <person name="Hibbett D.S."/>
        </authorList>
    </citation>
    <scope>NUCLEOTIDE SEQUENCE</scope>
    <source>
        <strain evidence="3">FP-58527</strain>
    </source>
</reference>
<proteinExistence type="predicted"/>
<name>S8DHE4_FOMSC</name>
<gene>
    <name evidence="2" type="ORF">FOMPIDRAFT_1056404</name>
</gene>
<dbReference type="EMBL" id="KE504314">
    <property type="protein sequence ID" value="EPS92961.1"/>
    <property type="molecule type" value="Genomic_DNA"/>
</dbReference>
<organism evidence="2 3">
    <name type="scientific">Fomitopsis schrenkii</name>
    <name type="common">Brown rot fungus</name>
    <dbReference type="NCBI Taxonomy" id="2126942"/>
    <lineage>
        <taxon>Eukaryota</taxon>
        <taxon>Fungi</taxon>
        <taxon>Dikarya</taxon>
        <taxon>Basidiomycota</taxon>
        <taxon>Agaricomycotina</taxon>
        <taxon>Agaricomycetes</taxon>
        <taxon>Polyporales</taxon>
        <taxon>Fomitopsis</taxon>
    </lineage>
</organism>
<dbReference type="HOGENOM" id="CLU_780833_0_0_1"/>
<dbReference type="AlphaFoldDB" id="S8DHE4"/>
<feature type="region of interest" description="Disordered" evidence="1">
    <location>
        <begin position="116"/>
        <end position="151"/>
    </location>
</feature>
<evidence type="ECO:0000313" key="2">
    <source>
        <dbReference type="EMBL" id="EPS92961.1"/>
    </source>
</evidence>
<accession>S8DHE4</accession>
<dbReference type="STRING" id="743788.S8DHE4"/>
<dbReference type="Proteomes" id="UP000015241">
    <property type="component" value="Unassembled WGS sequence"/>
</dbReference>